<dbReference type="AlphaFoldDB" id="A0A2W2DIB2"/>
<dbReference type="GO" id="GO:0006974">
    <property type="term" value="P:DNA damage response"/>
    <property type="evidence" value="ECO:0007669"/>
    <property type="project" value="TreeGrafter"/>
</dbReference>
<proteinExistence type="predicted"/>
<dbReference type="RefSeq" id="WP_111133842.1">
    <property type="nucleotide sequence ID" value="NZ_POUB01000043.1"/>
</dbReference>
<sequence length="216" mass="23142">MVDGPVVAVRGEAYREVAPEIAQFTVTATARARDRETALTRLAERAAAVRVLLDGYGPAVDRRETGELRVRPESRRTGERVVAYHGSVATTVTVSNLRALGELMLRLADQDQVEVAGPWWSLRPDSPVHREARHAAIADALLRAREYAEALGARVTALIELADTGVAERPMLARLAYAGGGGAEAGGPPELELDPRPQPVQAAVQARFAISEPVLG</sequence>
<evidence type="ECO:0000313" key="1">
    <source>
        <dbReference type="EMBL" id="PZG00520.1"/>
    </source>
</evidence>
<accession>A0A2W2DIB2</accession>
<protein>
    <submittedName>
        <fullName evidence="1">SIMPL domain-containing protein</fullName>
    </submittedName>
</protein>
<organism evidence="1 2">
    <name type="scientific">Micromonospora deserti</name>
    <dbReference type="NCBI Taxonomy" id="2070366"/>
    <lineage>
        <taxon>Bacteria</taxon>
        <taxon>Bacillati</taxon>
        <taxon>Actinomycetota</taxon>
        <taxon>Actinomycetes</taxon>
        <taxon>Micromonosporales</taxon>
        <taxon>Micromonosporaceae</taxon>
        <taxon>Micromonospora</taxon>
    </lineage>
</organism>
<dbReference type="EMBL" id="POUB01000043">
    <property type="protein sequence ID" value="PZG00520.1"/>
    <property type="molecule type" value="Genomic_DNA"/>
</dbReference>
<evidence type="ECO:0000313" key="2">
    <source>
        <dbReference type="Proteomes" id="UP000248749"/>
    </source>
</evidence>
<dbReference type="InterPro" id="IPR007497">
    <property type="entry name" value="SIMPL/DUF541"/>
</dbReference>
<dbReference type="Gene3D" id="3.30.110.170">
    <property type="entry name" value="Protein of unknown function (DUF541), domain 1"/>
    <property type="match status" value="1"/>
</dbReference>
<gene>
    <name evidence="1" type="ORF">C1I99_09500</name>
</gene>
<reference evidence="1 2" key="1">
    <citation type="submission" date="2018-01" db="EMBL/GenBank/DDBJ databases">
        <title>Draft genome sequence of Salinispora sp. 13K206.</title>
        <authorList>
            <person name="Sahin N."/>
            <person name="Saygin H."/>
            <person name="Ay H."/>
        </authorList>
    </citation>
    <scope>NUCLEOTIDE SEQUENCE [LARGE SCALE GENOMIC DNA]</scope>
    <source>
        <strain evidence="1 2">13K206</strain>
    </source>
</reference>
<dbReference type="Pfam" id="PF04402">
    <property type="entry name" value="SIMPL"/>
    <property type="match status" value="1"/>
</dbReference>
<dbReference type="Gene3D" id="3.30.70.2970">
    <property type="entry name" value="Protein of unknown function (DUF541), domain 2"/>
    <property type="match status" value="1"/>
</dbReference>
<comment type="caution">
    <text evidence="1">The sequence shown here is derived from an EMBL/GenBank/DDBJ whole genome shotgun (WGS) entry which is preliminary data.</text>
</comment>
<dbReference type="InterPro" id="IPR052022">
    <property type="entry name" value="26kDa_periplasmic_antigen"/>
</dbReference>
<name>A0A2W2DIB2_9ACTN</name>
<dbReference type="PANTHER" id="PTHR34387:SF1">
    <property type="entry name" value="PERIPLASMIC IMMUNOGENIC PROTEIN"/>
    <property type="match status" value="1"/>
</dbReference>
<keyword evidence="2" id="KW-1185">Reference proteome</keyword>
<dbReference type="Proteomes" id="UP000248749">
    <property type="component" value="Unassembled WGS sequence"/>
</dbReference>
<dbReference type="PANTHER" id="PTHR34387">
    <property type="entry name" value="SLR1258 PROTEIN"/>
    <property type="match status" value="1"/>
</dbReference>
<dbReference type="OrthoDB" id="3689574at2"/>